<feature type="transmembrane region" description="Helical" evidence="2">
    <location>
        <begin position="12"/>
        <end position="33"/>
    </location>
</feature>
<evidence type="ECO:0000256" key="2">
    <source>
        <dbReference type="SAM" id="Phobius"/>
    </source>
</evidence>
<reference evidence="4 5" key="1">
    <citation type="submission" date="2018-03" db="EMBL/GenBank/DDBJ databases">
        <title>Genomic Encyclopedia of Type Strains, Phase III (KMG-III): the genomes of soil and plant-associated and newly described type strains.</title>
        <authorList>
            <person name="Whitman W."/>
        </authorList>
    </citation>
    <scope>NUCLEOTIDE SEQUENCE [LARGE SCALE GENOMIC DNA]</scope>
    <source>
        <strain evidence="4 5">CGMCC 1.12259</strain>
    </source>
</reference>
<dbReference type="InterPro" id="IPR025273">
    <property type="entry name" value="DUF4064"/>
</dbReference>
<dbReference type="AlphaFoldDB" id="A0A2P8G4B0"/>
<keyword evidence="5" id="KW-1185">Reference proteome</keyword>
<keyword evidence="2" id="KW-0812">Transmembrane</keyword>
<evidence type="ECO:0000313" key="4">
    <source>
        <dbReference type="EMBL" id="PSL28810.1"/>
    </source>
</evidence>
<organism evidence="4 5">
    <name type="scientific">Planomicrobium soli</name>
    <dbReference type="NCBI Taxonomy" id="1176648"/>
    <lineage>
        <taxon>Bacteria</taxon>
        <taxon>Bacillati</taxon>
        <taxon>Bacillota</taxon>
        <taxon>Bacilli</taxon>
        <taxon>Bacillales</taxon>
        <taxon>Caryophanaceae</taxon>
        <taxon>Planomicrobium</taxon>
    </lineage>
</organism>
<comment type="caution">
    <text evidence="4">The sequence shown here is derived from an EMBL/GenBank/DDBJ whole genome shotgun (WGS) entry which is preliminary data.</text>
</comment>
<sequence>MNEGRVSRGAEKALGIIGIIFNLIVIGSTIFLISNSDSFQSSPQFQQIEEEIRNNPSFANPQDAQAAVDAFAASFGAVGWTLVALLAISTLFAILAVLNLRKDKNAKLAGAFFIIAGLFAGILSLTSILFYIAAIMCFVRRPKRTHNDDLRYRDDDRGGRTDDYSRRTHDAESRTDEALHKKEDTPYRPL</sequence>
<feature type="transmembrane region" description="Helical" evidence="2">
    <location>
        <begin position="110"/>
        <end position="134"/>
    </location>
</feature>
<evidence type="ECO:0000256" key="1">
    <source>
        <dbReference type="SAM" id="MobiDB-lite"/>
    </source>
</evidence>
<evidence type="ECO:0000259" key="3">
    <source>
        <dbReference type="Pfam" id="PF13273"/>
    </source>
</evidence>
<keyword evidence="2" id="KW-1133">Transmembrane helix</keyword>
<proteinExistence type="predicted"/>
<keyword evidence="2" id="KW-0472">Membrane</keyword>
<dbReference type="EMBL" id="PYAT01000015">
    <property type="protein sequence ID" value="PSL28810.1"/>
    <property type="molecule type" value="Genomic_DNA"/>
</dbReference>
<evidence type="ECO:0000313" key="5">
    <source>
        <dbReference type="Proteomes" id="UP000242682"/>
    </source>
</evidence>
<dbReference type="Pfam" id="PF13273">
    <property type="entry name" value="DUF4064"/>
    <property type="match status" value="1"/>
</dbReference>
<gene>
    <name evidence="4" type="ORF">B0H99_11523</name>
</gene>
<feature type="domain" description="DUF4064" evidence="3">
    <location>
        <begin position="8"/>
        <end position="122"/>
    </location>
</feature>
<feature type="region of interest" description="Disordered" evidence="1">
    <location>
        <begin position="149"/>
        <end position="190"/>
    </location>
</feature>
<name>A0A2P8G4B0_9BACL</name>
<accession>A0A2P8G4B0</accession>
<dbReference type="Proteomes" id="UP000242682">
    <property type="component" value="Unassembled WGS sequence"/>
</dbReference>
<feature type="transmembrane region" description="Helical" evidence="2">
    <location>
        <begin position="77"/>
        <end position="98"/>
    </location>
</feature>
<protein>
    <submittedName>
        <fullName evidence="4">Uncharacterized protein DUF4064</fullName>
    </submittedName>
</protein>
<dbReference type="RefSeq" id="WP_106534532.1">
    <property type="nucleotide sequence ID" value="NZ_PYAT01000015.1"/>
</dbReference>